<comment type="caution">
    <text evidence="6">The sequence shown here is derived from an EMBL/GenBank/DDBJ whole genome shotgun (WGS) entry which is preliminary data.</text>
</comment>
<evidence type="ECO:0000313" key="6">
    <source>
        <dbReference type="EMBL" id="NJP43165.1"/>
    </source>
</evidence>
<dbReference type="PANTHER" id="PTHR43284:SF1">
    <property type="entry name" value="ASPARAGINE SYNTHETASE"/>
    <property type="match status" value="1"/>
</dbReference>
<dbReference type="RefSeq" id="WP_167981996.1">
    <property type="nucleotide sequence ID" value="NZ_JAATEJ010000003.1"/>
</dbReference>
<evidence type="ECO:0000256" key="2">
    <source>
        <dbReference type="ARBA" id="ARBA00012737"/>
    </source>
</evidence>
<dbReference type="NCBIfam" id="NF033561">
    <property type="entry name" value="macrolact_Ik_Al"/>
    <property type="match status" value="1"/>
</dbReference>
<dbReference type="Pfam" id="PF00733">
    <property type="entry name" value="Asn_synthase"/>
    <property type="match status" value="1"/>
</dbReference>
<dbReference type="InterPro" id="IPR001962">
    <property type="entry name" value="Asn_synthase"/>
</dbReference>
<dbReference type="Gene3D" id="3.60.20.10">
    <property type="entry name" value="Glutamine Phosphoribosylpyrophosphate, subunit 1, domain 1"/>
    <property type="match status" value="1"/>
</dbReference>
<dbReference type="PANTHER" id="PTHR43284">
    <property type="entry name" value="ASPARAGINE SYNTHETASE (GLUTAMINE-HYDROLYZING)"/>
    <property type="match status" value="1"/>
</dbReference>
<keyword evidence="3" id="KW-0028">Amino-acid biosynthesis</keyword>
<keyword evidence="3" id="KW-0061">Asparagine biosynthesis</keyword>
<dbReference type="Proteomes" id="UP000734511">
    <property type="component" value="Unassembled WGS sequence"/>
</dbReference>
<dbReference type="SUPFAM" id="SSF52402">
    <property type="entry name" value="Adenine nucleotide alpha hydrolases-like"/>
    <property type="match status" value="1"/>
</dbReference>
<accession>A0ABX0ZHE8</accession>
<comment type="catalytic activity">
    <reaction evidence="4">
        <text>L-aspartate + L-glutamine + ATP + H2O = L-asparagine + L-glutamate + AMP + diphosphate + H(+)</text>
        <dbReference type="Rhea" id="RHEA:12228"/>
        <dbReference type="ChEBI" id="CHEBI:15377"/>
        <dbReference type="ChEBI" id="CHEBI:15378"/>
        <dbReference type="ChEBI" id="CHEBI:29985"/>
        <dbReference type="ChEBI" id="CHEBI:29991"/>
        <dbReference type="ChEBI" id="CHEBI:30616"/>
        <dbReference type="ChEBI" id="CHEBI:33019"/>
        <dbReference type="ChEBI" id="CHEBI:58048"/>
        <dbReference type="ChEBI" id="CHEBI:58359"/>
        <dbReference type="ChEBI" id="CHEBI:456215"/>
        <dbReference type="EC" id="6.3.5.4"/>
    </reaction>
</comment>
<evidence type="ECO:0000256" key="4">
    <source>
        <dbReference type="ARBA" id="ARBA00048741"/>
    </source>
</evidence>
<reference evidence="6 7" key="1">
    <citation type="submission" date="2020-03" db="EMBL/GenBank/DDBJ databases">
        <title>WGS of actinomycetes isolated from Thailand.</title>
        <authorList>
            <person name="Thawai C."/>
        </authorList>
    </citation>
    <scope>NUCLEOTIDE SEQUENCE [LARGE SCALE GENOMIC DNA]</scope>
    <source>
        <strain evidence="6 7">PRB2-1</strain>
    </source>
</reference>
<dbReference type="EC" id="6.3.5.4" evidence="2"/>
<dbReference type="Gene3D" id="3.40.50.620">
    <property type="entry name" value="HUPs"/>
    <property type="match status" value="2"/>
</dbReference>
<dbReference type="SUPFAM" id="SSF56235">
    <property type="entry name" value="N-terminal nucleophile aminohydrolases (Ntn hydrolases)"/>
    <property type="match status" value="1"/>
</dbReference>
<evidence type="ECO:0000313" key="7">
    <source>
        <dbReference type="Proteomes" id="UP000734511"/>
    </source>
</evidence>
<sequence length="605" mass="65025">MVFGGSVASPAAVCRRPVGAVPIAAGTSTWRLGAGPCRVVDRGAGKRLVVLGPCGAQDAELHAFACGRLPEDIAWCRPGAYLVVEESADRIVLHTDPAAARPVYLTRHNGCWVWCTSARTLAGLAHAQVDVQRLACAVFLPSVPALAGQRTYFDGVSQLPSGSRIELLANCGHMRVTEVWRPDPEPGRVPHARLRAALRGSVRLRTGADPGLSCDLSGGLDSTSITAFAAAALPSTARLHTVTVHPEGDTSGADVTYARLAAHALGDRAVHHLLPLGPEHLPYSDITAVSATDEPAPSTLVRSRLDHQFRWMKGHLGTRTHLTGDGGDSVLFQPPIHLADLLRRGRWGRALGEAFGWARLRKEPVMPLLYDAVRVSAVTRDRALAALPRALGRRTPDHHGRVRWFCLLPTPDWAPPAARRLLGVAAEEAAAAPPRFAGLDASVRVLVDEIREVARTAVADRQLADVHRVDLHNPFLDPAVVDAVLRTPLDQRPRLHCYKPLLREAMVDLLPPEIAARTTKGSFDADHFAGVRANLPDLLRLADGWMAAYGLLDPAAFRRAIRRAGAGLPMPLAALEQALAAEAWLTAHDRAALPEWEIPAAAEGR</sequence>
<dbReference type="InterPro" id="IPR029055">
    <property type="entry name" value="Ntn_hydrolases_N"/>
</dbReference>
<dbReference type="EMBL" id="JAATEJ010000003">
    <property type="protein sequence ID" value="NJP43165.1"/>
    <property type="molecule type" value="Genomic_DNA"/>
</dbReference>
<evidence type="ECO:0000256" key="3">
    <source>
        <dbReference type="ARBA" id="ARBA00022888"/>
    </source>
</evidence>
<gene>
    <name evidence="6" type="ORF">HCN08_07065</name>
</gene>
<dbReference type="InterPro" id="IPR014729">
    <property type="entry name" value="Rossmann-like_a/b/a_fold"/>
</dbReference>
<proteinExistence type="predicted"/>
<keyword evidence="7" id="KW-1185">Reference proteome</keyword>
<feature type="domain" description="Asparagine synthetase" evidence="5">
    <location>
        <begin position="194"/>
        <end position="585"/>
    </location>
</feature>
<comment type="pathway">
    <text evidence="1">Amino-acid biosynthesis; L-asparagine biosynthesis; L-asparagine from L-aspartate (L-Gln route): step 1/1.</text>
</comment>
<dbReference type="InterPro" id="IPR051786">
    <property type="entry name" value="ASN_synthetase/amidase"/>
</dbReference>
<organism evidence="6 7">
    <name type="scientific">Actinacidiphila epipremni</name>
    <dbReference type="NCBI Taxonomy" id="2053013"/>
    <lineage>
        <taxon>Bacteria</taxon>
        <taxon>Bacillati</taxon>
        <taxon>Actinomycetota</taxon>
        <taxon>Actinomycetes</taxon>
        <taxon>Kitasatosporales</taxon>
        <taxon>Streptomycetaceae</taxon>
        <taxon>Actinacidiphila</taxon>
    </lineage>
</organism>
<protein>
    <recommendedName>
        <fullName evidence="2">asparagine synthase (glutamine-hydrolyzing)</fullName>
        <ecNumber evidence="2">6.3.5.4</ecNumber>
    </recommendedName>
</protein>
<name>A0ABX0ZHE8_9ACTN</name>
<evidence type="ECO:0000259" key="5">
    <source>
        <dbReference type="Pfam" id="PF00733"/>
    </source>
</evidence>
<evidence type="ECO:0000256" key="1">
    <source>
        <dbReference type="ARBA" id="ARBA00005187"/>
    </source>
</evidence>